<dbReference type="InParanoid" id="A0A7D9NLL3"/>
<evidence type="ECO:0000313" key="14">
    <source>
        <dbReference type="Ensembl" id="ENSXETP00000041505"/>
    </source>
</evidence>
<evidence type="ECO:0000256" key="4">
    <source>
        <dbReference type="ARBA" id="ARBA00022741"/>
    </source>
</evidence>
<evidence type="ECO:0000256" key="10">
    <source>
        <dbReference type="ARBA" id="ARBA00078273"/>
    </source>
</evidence>
<dbReference type="GO" id="GO:0005524">
    <property type="term" value="F:ATP binding"/>
    <property type="evidence" value="ECO:0007669"/>
    <property type="project" value="UniProtKB-UniRule"/>
</dbReference>
<proteinExistence type="inferred from homology"/>
<evidence type="ECO:0000256" key="2">
    <source>
        <dbReference type="ARBA" id="ARBA00022527"/>
    </source>
</evidence>
<keyword evidence="6 11" id="KW-0067">ATP-binding</keyword>
<dbReference type="SUPFAM" id="SSF56112">
    <property type="entry name" value="Protein kinase-like (PK-like)"/>
    <property type="match status" value="1"/>
</dbReference>
<dbReference type="InterPro" id="IPR000719">
    <property type="entry name" value="Prot_kinase_dom"/>
</dbReference>
<evidence type="ECO:0000256" key="7">
    <source>
        <dbReference type="ARBA" id="ARBA00047899"/>
    </source>
</evidence>
<dbReference type="GO" id="GO:0004674">
    <property type="term" value="F:protein serine/threonine kinase activity"/>
    <property type="evidence" value="ECO:0007669"/>
    <property type="project" value="UniProtKB-KW"/>
</dbReference>
<dbReference type="AlphaFoldDB" id="A0A7D9NLL3"/>
<evidence type="ECO:0000256" key="3">
    <source>
        <dbReference type="ARBA" id="ARBA00022679"/>
    </source>
</evidence>
<comment type="similarity">
    <text evidence="12">Belongs to the protein kinase superfamily.</text>
</comment>
<sequence length="333" mass="37664">MSNMLFDNSLDVAPSGFKAGHITMNLNSGLEAANMLDEMMQLTAQTLTSMEVSDNYKVIKELGRGKYGQVILVIHRQRGTPMALKLLPKMHTKKQNFLYEYCVALTLSAHTNIIGMFGIAFESAEHYGFLYEAALQRDLISIIKPREGVPEQAGKQCTKQLVSALEFIHSRGLVYRDVKPENVLLFGRDCQRIKLTDFGLTRPRGTMLKLVSGIIPYTAPELSNTRNGEGMPIDFALDSWAFGVLLFCLMTGYFPWEKTLPSDPFFEDYVVWQETGSSEDLSRHWKKLTAESMDMLSKLMALNPSERSPVNKALKYLDSPWRVDNWRAIEGLD</sequence>
<keyword evidence="2 12" id="KW-0723">Serine/threonine-protein kinase</keyword>
<dbReference type="InterPro" id="IPR011009">
    <property type="entry name" value="Kinase-like_dom_sf"/>
</dbReference>
<feature type="binding site" evidence="11">
    <location>
        <position position="85"/>
    </location>
    <ligand>
        <name>ATP</name>
        <dbReference type="ChEBI" id="CHEBI:30616"/>
    </ligand>
</feature>
<keyword evidence="4 11" id="KW-0547">Nucleotide-binding</keyword>
<dbReference type="PROSITE" id="PS00107">
    <property type="entry name" value="PROTEIN_KINASE_ATP"/>
    <property type="match status" value="1"/>
</dbReference>
<dbReference type="Ensembl" id="ENSXETT00000041505">
    <property type="protein sequence ID" value="ENSXETP00000041505"/>
    <property type="gene ID" value="ENSXETG00000019143"/>
</dbReference>
<evidence type="ECO:0000256" key="9">
    <source>
        <dbReference type="ARBA" id="ARBA00071613"/>
    </source>
</evidence>
<keyword evidence="3" id="KW-0808">Transferase</keyword>
<dbReference type="DNASU" id="448099"/>
<reference evidence="14" key="2">
    <citation type="submission" date="2011-06" db="UniProtKB">
        <authorList>
            <consortium name="Ensembl"/>
        </authorList>
    </citation>
    <scope>IDENTIFICATION</scope>
</reference>
<dbReference type="Gene3D" id="1.10.510.10">
    <property type="entry name" value="Transferase(Phosphotransferase) domain 1"/>
    <property type="match status" value="1"/>
</dbReference>
<dbReference type="Ensembl" id="ENSXETT00000117536">
    <property type="protein sequence ID" value="ENSXETP00000115666"/>
    <property type="gene ID" value="ENSXETG00000019143"/>
</dbReference>
<keyword evidence="5" id="KW-0418">Kinase</keyword>
<dbReference type="InterPro" id="IPR008271">
    <property type="entry name" value="Ser/Thr_kinase_AS"/>
</dbReference>
<evidence type="ECO:0000256" key="5">
    <source>
        <dbReference type="ARBA" id="ARBA00022777"/>
    </source>
</evidence>
<accession>A0A7D9NLL3</accession>
<dbReference type="GeneTree" id="ENSGT00940000161663"/>
<dbReference type="FunCoup" id="A0A7D9NLL3">
    <property type="interactions" value="184"/>
</dbReference>
<dbReference type="Xenbase" id="XB-GENE-6045354">
    <property type="gene designation" value="sbk2"/>
</dbReference>
<dbReference type="PROSITE" id="PS00108">
    <property type="entry name" value="PROTEIN_KINASE_ST"/>
    <property type="match status" value="1"/>
</dbReference>
<evidence type="ECO:0000256" key="11">
    <source>
        <dbReference type="PROSITE-ProRule" id="PRU10141"/>
    </source>
</evidence>
<dbReference type="Pfam" id="PF00069">
    <property type="entry name" value="Pkinase"/>
    <property type="match status" value="1"/>
</dbReference>
<dbReference type="PROSITE" id="PS50011">
    <property type="entry name" value="PROTEIN_KINASE_DOM"/>
    <property type="match status" value="1"/>
</dbReference>
<feature type="domain" description="Protein kinase" evidence="13">
    <location>
        <begin position="56"/>
        <end position="322"/>
    </location>
</feature>
<dbReference type="PANTHER" id="PTHR24359">
    <property type="entry name" value="SERINE/THREONINE-PROTEIN KINASE SBK1"/>
    <property type="match status" value="1"/>
</dbReference>
<dbReference type="InterPro" id="IPR017441">
    <property type="entry name" value="Protein_kinase_ATP_BS"/>
</dbReference>
<dbReference type="Bgee" id="ENSXETG00000019143">
    <property type="expression patterns" value="Expressed in heart and 1 other cell type or tissue"/>
</dbReference>
<dbReference type="PANTHER" id="PTHR24359:SF34">
    <property type="entry name" value="PROTEIN KINASE DOMAIN-CONTAINING PROTEIN"/>
    <property type="match status" value="1"/>
</dbReference>
<dbReference type="EC" id="2.7.11.1" evidence="1"/>
<organism evidence="14">
    <name type="scientific">Xenopus tropicalis</name>
    <name type="common">Western clawed frog</name>
    <name type="synonym">Silurana tropicalis</name>
    <dbReference type="NCBI Taxonomy" id="8364"/>
    <lineage>
        <taxon>Eukaryota</taxon>
        <taxon>Metazoa</taxon>
        <taxon>Chordata</taxon>
        <taxon>Craniata</taxon>
        <taxon>Vertebrata</taxon>
        <taxon>Euteleostomi</taxon>
        <taxon>Amphibia</taxon>
        <taxon>Batrachia</taxon>
        <taxon>Anura</taxon>
        <taxon>Pipoidea</taxon>
        <taxon>Pipidae</taxon>
        <taxon>Xenopodinae</taxon>
        <taxon>Xenopus</taxon>
        <taxon>Silurana</taxon>
    </lineage>
</organism>
<reference evidence="14" key="1">
    <citation type="journal article" date="2010" name="Science">
        <title>The genome of the Western clawed frog Xenopus tropicalis.</title>
        <authorList>
            <person name="Hellsten U."/>
            <person name="Harland R.M."/>
            <person name="Gilchrist M.J."/>
            <person name="Hendrix D."/>
            <person name="Jurka J."/>
            <person name="Kapitonov V."/>
            <person name="Ovcharenko I."/>
            <person name="Putnam N.H."/>
            <person name="Shu S."/>
            <person name="Taher L."/>
            <person name="Blitz I.L."/>
            <person name="Blumberg B."/>
            <person name="Dichmann D.S."/>
            <person name="Dubchak I."/>
            <person name="Amaya E."/>
            <person name="Detter J.C."/>
            <person name="Fletcher R."/>
            <person name="Gerhard D.S."/>
            <person name="Goodstein D."/>
            <person name="Graves T."/>
            <person name="Grigoriev I.V."/>
            <person name="Grimwood J."/>
            <person name="Kawashima T."/>
            <person name="Lindquist E."/>
            <person name="Lucas S.M."/>
            <person name="Mead P.E."/>
            <person name="Mitros T."/>
            <person name="Ogino H."/>
            <person name="Ohta Y."/>
            <person name="Poliakov A.V."/>
            <person name="Pollet N."/>
            <person name="Robert J."/>
            <person name="Salamov A."/>
            <person name="Sater A.K."/>
            <person name="Schmutz J."/>
            <person name="Terry A."/>
            <person name="Vize P.D."/>
            <person name="Warren W.C."/>
            <person name="Wells D."/>
            <person name="Wills A."/>
            <person name="Wilson R.K."/>
            <person name="Zimmerman L.B."/>
            <person name="Zorn A.M."/>
            <person name="Grainger R."/>
            <person name="Grammer T."/>
            <person name="Khokha M.K."/>
            <person name="Richardson P.M."/>
            <person name="Rokhsar D.S."/>
        </authorList>
    </citation>
    <scope>NUCLEOTIDE SEQUENCE [LARGE SCALE GENOMIC DNA]</scope>
    <source>
        <strain evidence="14">Nigerian</strain>
    </source>
</reference>
<protein>
    <recommendedName>
        <fullName evidence="9">Serine/threonine-protein kinase SBK2</fullName>
        <ecNumber evidence="1">2.7.11.1</ecNumber>
    </recommendedName>
    <alternativeName>
        <fullName evidence="10">SH3 domain-binding kinase family member 2</fullName>
    </alternativeName>
</protein>
<name>A0A7D9NLL3_XENTR</name>
<evidence type="ECO:0000256" key="6">
    <source>
        <dbReference type="ARBA" id="ARBA00022840"/>
    </source>
</evidence>
<comment type="catalytic activity">
    <reaction evidence="7">
        <text>L-threonyl-[protein] + ATP = O-phospho-L-threonyl-[protein] + ADP + H(+)</text>
        <dbReference type="Rhea" id="RHEA:46608"/>
        <dbReference type="Rhea" id="RHEA-COMP:11060"/>
        <dbReference type="Rhea" id="RHEA-COMP:11605"/>
        <dbReference type="ChEBI" id="CHEBI:15378"/>
        <dbReference type="ChEBI" id="CHEBI:30013"/>
        <dbReference type="ChEBI" id="CHEBI:30616"/>
        <dbReference type="ChEBI" id="CHEBI:61977"/>
        <dbReference type="ChEBI" id="CHEBI:456216"/>
        <dbReference type="EC" id="2.7.11.1"/>
    </reaction>
</comment>
<dbReference type="FunFam" id="1.10.510.10:FF:000515">
    <property type="entry name" value="serine/threonine-protein kinase SBK2"/>
    <property type="match status" value="1"/>
</dbReference>
<evidence type="ECO:0000256" key="8">
    <source>
        <dbReference type="ARBA" id="ARBA00048679"/>
    </source>
</evidence>
<evidence type="ECO:0000256" key="1">
    <source>
        <dbReference type="ARBA" id="ARBA00012513"/>
    </source>
</evidence>
<comment type="catalytic activity">
    <reaction evidence="8">
        <text>L-seryl-[protein] + ATP = O-phospho-L-seryl-[protein] + ADP + H(+)</text>
        <dbReference type="Rhea" id="RHEA:17989"/>
        <dbReference type="Rhea" id="RHEA-COMP:9863"/>
        <dbReference type="Rhea" id="RHEA-COMP:11604"/>
        <dbReference type="ChEBI" id="CHEBI:15378"/>
        <dbReference type="ChEBI" id="CHEBI:29999"/>
        <dbReference type="ChEBI" id="CHEBI:30616"/>
        <dbReference type="ChEBI" id="CHEBI:83421"/>
        <dbReference type="ChEBI" id="CHEBI:456216"/>
        <dbReference type="EC" id="2.7.11.1"/>
    </reaction>
</comment>
<dbReference type="SMART" id="SM00220">
    <property type="entry name" value="S_TKc"/>
    <property type="match status" value="1"/>
</dbReference>
<evidence type="ECO:0000256" key="12">
    <source>
        <dbReference type="RuleBase" id="RU000304"/>
    </source>
</evidence>
<gene>
    <name evidence="14" type="primary">sbk2</name>
</gene>
<evidence type="ECO:0000259" key="13">
    <source>
        <dbReference type="PROSITE" id="PS50011"/>
    </source>
</evidence>